<dbReference type="NCBIfam" id="TIGR01400">
    <property type="entry name" value="fliR"/>
    <property type="match status" value="1"/>
</dbReference>
<evidence type="ECO:0000313" key="12">
    <source>
        <dbReference type="Proteomes" id="UP001165384"/>
    </source>
</evidence>
<keyword evidence="11" id="KW-0969">Cilium</keyword>
<evidence type="ECO:0000256" key="3">
    <source>
        <dbReference type="ARBA" id="ARBA00021717"/>
    </source>
</evidence>
<dbReference type="PRINTS" id="PR00953">
    <property type="entry name" value="TYPE3IMRPROT"/>
</dbReference>
<evidence type="ECO:0000256" key="10">
    <source>
        <dbReference type="RuleBase" id="RU362071"/>
    </source>
</evidence>
<keyword evidence="12" id="KW-1185">Reference proteome</keyword>
<dbReference type="EMBL" id="JAKLTN010000005">
    <property type="protein sequence ID" value="MCG2578848.1"/>
    <property type="molecule type" value="Genomic_DNA"/>
</dbReference>
<keyword evidence="11" id="KW-0966">Cell projection</keyword>
<evidence type="ECO:0000256" key="7">
    <source>
        <dbReference type="ARBA" id="ARBA00023136"/>
    </source>
</evidence>
<evidence type="ECO:0000256" key="5">
    <source>
        <dbReference type="ARBA" id="ARBA00022692"/>
    </source>
</evidence>
<sequence length="260" mass="27260">MISLTSAQIDVWIAAFVYPLVRILAFIATAPLWNTVGIPQRTRLILGIAIAVALAPSLPDMPKGEPGSLTGLWIMVQQMLIGVGMGFSARIIFAAVDLAGTFISNQMGLGFATFYDPLNSSQTPVIAEFLGVITLLTFLSLNGHLLFVATLAQSFVAIPVGGPLPAAGSWLNLSELGGKIFSTGLLLSLPVIIALMITNLALGILTKAAPQLNLFALGFPLTLAGGFIAIAICFSYLASPLQAMFEYAMSAMLGYVVPGT</sequence>
<evidence type="ECO:0000313" key="11">
    <source>
        <dbReference type="EMBL" id="MCG2578848.1"/>
    </source>
</evidence>
<comment type="similarity">
    <text evidence="2 10">Belongs to the FliR/MopE/SpaR family.</text>
</comment>
<accession>A0ABS9K6Q5</accession>
<comment type="caution">
    <text evidence="11">The sequence shown here is derived from an EMBL/GenBank/DDBJ whole genome shotgun (WGS) entry which is preliminary data.</text>
</comment>
<feature type="transmembrane region" description="Helical" evidence="10">
    <location>
        <begin position="214"/>
        <end position="237"/>
    </location>
</feature>
<dbReference type="PANTHER" id="PTHR30065">
    <property type="entry name" value="FLAGELLAR BIOSYNTHETIC PROTEIN FLIR"/>
    <property type="match status" value="1"/>
</dbReference>
<feature type="transmembrane region" description="Helical" evidence="10">
    <location>
        <begin position="44"/>
        <end position="59"/>
    </location>
</feature>
<evidence type="ECO:0000256" key="1">
    <source>
        <dbReference type="ARBA" id="ARBA00002578"/>
    </source>
</evidence>
<keyword evidence="4 10" id="KW-1003">Cell membrane</keyword>
<keyword evidence="5 10" id="KW-0812">Transmembrane</keyword>
<proteinExistence type="inferred from homology"/>
<evidence type="ECO:0000256" key="9">
    <source>
        <dbReference type="NCBIfam" id="TIGR01400"/>
    </source>
</evidence>
<comment type="subcellular location">
    <subcellularLocation>
        <location evidence="10">Cell membrane</location>
        <topology evidence="10">Multi-pass membrane protein</topology>
    </subcellularLocation>
    <subcellularLocation>
        <location evidence="10">Bacterial flagellum basal body</location>
    </subcellularLocation>
</comment>
<dbReference type="Proteomes" id="UP001165384">
    <property type="component" value="Unassembled WGS sequence"/>
</dbReference>
<dbReference type="InterPro" id="IPR002010">
    <property type="entry name" value="T3SS_IM_R"/>
</dbReference>
<gene>
    <name evidence="11" type="primary">fliR</name>
    <name evidence="11" type="ORF">LZ012_17780</name>
</gene>
<keyword evidence="6 10" id="KW-1133">Transmembrane helix</keyword>
<keyword evidence="8 10" id="KW-0975">Bacterial flagellum</keyword>
<comment type="function">
    <text evidence="1 10">Role in flagellar biosynthesis.</text>
</comment>
<feature type="transmembrane region" description="Helical" evidence="10">
    <location>
        <begin position="180"/>
        <end position="202"/>
    </location>
</feature>
<organism evidence="11 12">
    <name type="scientific">Dechloromonas hankyongensis</name>
    <dbReference type="NCBI Taxonomy" id="2908002"/>
    <lineage>
        <taxon>Bacteria</taxon>
        <taxon>Pseudomonadati</taxon>
        <taxon>Pseudomonadota</taxon>
        <taxon>Betaproteobacteria</taxon>
        <taxon>Rhodocyclales</taxon>
        <taxon>Azonexaceae</taxon>
        <taxon>Dechloromonas</taxon>
    </lineage>
</organism>
<feature type="transmembrane region" description="Helical" evidence="10">
    <location>
        <begin position="12"/>
        <end position="32"/>
    </location>
</feature>
<name>A0ABS9K6Q5_9RHOO</name>
<evidence type="ECO:0000256" key="4">
    <source>
        <dbReference type="ARBA" id="ARBA00022475"/>
    </source>
</evidence>
<dbReference type="RefSeq" id="WP_275712241.1">
    <property type="nucleotide sequence ID" value="NZ_JAKLTN010000005.1"/>
</dbReference>
<evidence type="ECO:0000256" key="8">
    <source>
        <dbReference type="ARBA" id="ARBA00023143"/>
    </source>
</evidence>
<feature type="transmembrane region" description="Helical" evidence="10">
    <location>
        <begin position="125"/>
        <end position="147"/>
    </location>
</feature>
<evidence type="ECO:0000256" key="2">
    <source>
        <dbReference type="ARBA" id="ARBA00009772"/>
    </source>
</evidence>
<reference evidence="11" key="1">
    <citation type="submission" date="2022-01" db="EMBL/GenBank/DDBJ databases">
        <authorList>
            <person name="Jo J.-H."/>
            <person name="Im W.-T."/>
        </authorList>
    </citation>
    <scope>NUCLEOTIDE SEQUENCE</scope>
    <source>
        <strain evidence="11">XY25</strain>
    </source>
</reference>
<dbReference type="Pfam" id="PF01311">
    <property type="entry name" value="Bac_export_1"/>
    <property type="match status" value="1"/>
</dbReference>
<keyword evidence="11" id="KW-0282">Flagellum</keyword>
<dbReference type="PANTHER" id="PTHR30065:SF8">
    <property type="entry name" value="FLAGELLAR BIOSYNTHETIC PROTEIN FLIR"/>
    <property type="match status" value="1"/>
</dbReference>
<evidence type="ECO:0000256" key="6">
    <source>
        <dbReference type="ARBA" id="ARBA00022989"/>
    </source>
</evidence>
<keyword evidence="7 10" id="KW-0472">Membrane</keyword>
<feature type="transmembrane region" description="Helical" evidence="10">
    <location>
        <begin position="79"/>
        <end position="104"/>
    </location>
</feature>
<dbReference type="InterPro" id="IPR006303">
    <property type="entry name" value="FliR"/>
</dbReference>
<protein>
    <recommendedName>
        <fullName evidence="3 9">Flagellar biosynthetic protein FliR</fullName>
    </recommendedName>
</protein>